<dbReference type="SUPFAM" id="SSF50978">
    <property type="entry name" value="WD40 repeat-like"/>
    <property type="match status" value="1"/>
</dbReference>
<dbReference type="PROSITE" id="PS51186">
    <property type="entry name" value="GNAT"/>
    <property type="match status" value="1"/>
</dbReference>
<dbReference type="EMBL" id="JABWAD010000022">
    <property type="protein sequence ID" value="KAF6071085.1"/>
    <property type="molecule type" value="Genomic_DNA"/>
</dbReference>
<dbReference type="Pfam" id="PF17748">
    <property type="entry name" value="VID27_N"/>
    <property type="match status" value="1"/>
</dbReference>
<dbReference type="Pfam" id="PF17747">
    <property type="entry name" value="VID27_PH"/>
    <property type="match status" value="1"/>
</dbReference>
<evidence type="ECO:0000313" key="3">
    <source>
        <dbReference type="EMBL" id="KAF6071085.1"/>
    </source>
</evidence>
<accession>A0A8H6F4H6</accession>
<reference evidence="3 4" key="1">
    <citation type="submission" date="2020-03" db="EMBL/GenBank/DDBJ databases">
        <title>FDA dAtabase for Regulatory Grade micrObial Sequences (FDA-ARGOS): Supporting development and validation of Infectious Disease Dx tests.</title>
        <authorList>
            <person name="Campos J."/>
            <person name="Goldberg B."/>
            <person name="Tallon L."/>
            <person name="Sadzewicz L."/>
            <person name="Vavikolanu K."/>
            <person name="Mehta A."/>
            <person name="Aluvathingal J."/>
            <person name="Nadendla S."/>
            <person name="Nandy P."/>
            <person name="Geyer C."/>
            <person name="Yan Y."/>
            <person name="Sichtig H."/>
        </authorList>
    </citation>
    <scope>NUCLEOTIDE SEQUENCE [LARGE SCALE GENOMIC DNA]</scope>
    <source>
        <strain evidence="3 4">FDAARGOS_656</strain>
    </source>
</reference>
<sequence>MGTTFPSRVCPDQACRAGVTIRPIEEKDKPEWLHLWTGKGGYIEFYNSLDKITPEISDTTFARFLDANEPVYSVVAVDDSGKIIGFANYLTHRNTWTVEDALYLNDLFVSSESRLHGVGRKLIEYIYGEADRLKCKKCYWSTQFENHRAQLLYTKKFIGTTTTDEVASIPSGKLYLTRSKQSPKGAIECLYNDAFASIKKTTSPYYYQLCITKVYQEGEADFNRFDDSEEERQSKDEWIFPIADELKIHVCEKEDGSRAIAWKDVNGDLGDKFEFVIDEEVRGSEVEAFGMTIYKCLFENKYQTSYAKVNDPNQLKEFIYNPKGELLTFDELKDLNDLEEYETDEYEDCETLPIDAPKGETKYASTDVDLHLYDTRTGTFILHLAKPDFELKLIDLGNWEYTLYIHGETTRINTTLSKNMNPTFNYQHLSFIFNDYTVDEGGINACSWLVKFPDYNDMSKFQTVFLGLMYETLNRRKWGETEEHDYFVDAFSRVSIGDAKDLESEEEEESEEENEGDGPVKWETEKNEKNSSLTVGYAKDRSYVVRGDKIGVFSEDDAGQLNFQTAIINVADLKGKHFSPEKMLLHQQDQYMIISNPQFDDKALYKMDLTRGKIVEEWEVSKDVPVKSYAPTSKFAQLTDEQTLTGISSNGLFTIDPRLSGTKLVNDKTYKAYKTTNNQFQTLATTDKGYIALGSGKGDIRLFDRLGANAKTALPSLGDPIIGIDVSKDGRWLLATCKTYLLLIDNKISDGQKNAGKLGFTNYFDKDKKPTPRRLALKPEHEAYMVRENGGKQLSFTPAYFNTGRDSKETTIVTSLGKYVVTWSMGKVLLDKENPYLVKRYTQNVIADNFKFGSNNEVIMALQDDVSMVSRRSLANPKNVFK</sequence>
<gene>
    <name evidence="3" type="ORF">FOB64_002134</name>
</gene>
<feature type="region of interest" description="Disordered" evidence="1">
    <location>
        <begin position="499"/>
        <end position="526"/>
    </location>
</feature>
<dbReference type="CDD" id="cd04301">
    <property type="entry name" value="NAT_SF"/>
    <property type="match status" value="1"/>
</dbReference>
<evidence type="ECO:0000256" key="1">
    <source>
        <dbReference type="SAM" id="MobiDB-lite"/>
    </source>
</evidence>
<dbReference type="GO" id="GO:0005634">
    <property type="term" value="C:nucleus"/>
    <property type="evidence" value="ECO:0007669"/>
    <property type="project" value="TreeGrafter"/>
</dbReference>
<dbReference type="Pfam" id="PF08553">
    <property type="entry name" value="VID27"/>
    <property type="match status" value="1"/>
</dbReference>
<dbReference type="PANTHER" id="PTHR31913:SF0">
    <property type="entry name" value="VACUOLAR IMPORT AND DEGRADATION PROTEIN 27"/>
    <property type="match status" value="1"/>
</dbReference>
<feature type="compositionally biased region" description="Acidic residues" evidence="1">
    <location>
        <begin position="503"/>
        <end position="516"/>
    </location>
</feature>
<dbReference type="InterPro" id="IPR036322">
    <property type="entry name" value="WD40_repeat_dom_sf"/>
</dbReference>
<organism evidence="3 4">
    <name type="scientific">Candida albicans</name>
    <name type="common">Yeast</name>
    <dbReference type="NCBI Taxonomy" id="5476"/>
    <lineage>
        <taxon>Eukaryota</taxon>
        <taxon>Fungi</taxon>
        <taxon>Dikarya</taxon>
        <taxon>Ascomycota</taxon>
        <taxon>Saccharomycotina</taxon>
        <taxon>Pichiomycetes</taxon>
        <taxon>Debaryomycetaceae</taxon>
        <taxon>Candida/Lodderomyces clade</taxon>
        <taxon>Candida</taxon>
    </lineage>
</organism>
<proteinExistence type="predicted"/>
<dbReference type="InterPro" id="IPR040458">
    <property type="entry name" value="Vid27"/>
</dbReference>
<evidence type="ECO:0000259" key="2">
    <source>
        <dbReference type="PROSITE" id="PS51186"/>
    </source>
</evidence>
<protein>
    <submittedName>
        <fullName evidence="3">VID27 cytoplasmic family protein</fullName>
    </submittedName>
</protein>
<dbReference type="GO" id="GO:0016747">
    <property type="term" value="F:acyltransferase activity, transferring groups other than amino-acyl groups"/>
    <property type="evidence" value="ECO:0007669"/>
    <property type="project" value="InterPro"/>
</dbReference>
<dbReference type="GO" id="GO:0005737">
    <property type="term" value="C:cytoplasm"/>
    <property type="evidence" value="ECO:0007669"/>
    <property type="project" value="TreeGrafter"/>
</dbReference>
<dbReference type="InterPro" id="IPR040979">
    <property type="entry name" value="Vid27_N"/>
</dbReference>
<dbReference type="AlphaFoldDB" id="A0A8H6F4H6"/>
<dbReference type="InterPro" id="IPR013863">
    <property type="entry name" value="VID27_C"/>
</dbReference>
<evidence type="ECO:0000313" key="4">
    <source>
        <dbReference type="Proteomes" id="UP000536275"/>
    </source>
</evidence>
<dbReference type="Proteomes" id="UP000536275">
    <property type="component" value="Unassembled WGS sequence"/>
</dbReference>
<dbReference type="PANTHER" id="PTHR31913">
    <property type="entry name" value="VACUOLAR IMPORT AND DEGRADATION PROTEIN 27"/>
    <property type="match status" value="1"/>
</dbReference>
<dbReference type="InterPro" id="IPR040768">
    <property type="entry name" value="Vid27_PH"/>
</dbReference>
<name>A0A8H6F4H6_CANAX</name>
<comment type="caution">
    <text evidence="3">The sequence shown here is derived from an EMBL/GenBank/DDBJ whole genome shotgun (WGS) entry which is preliminary data.</text>
</comment>
<dbReference type="Gene3D" id="3.40.630.30">
    <property type="match status" value="1"/>
</dbReference>
<dbReference type="InterPro" id="IPR000182">
    <property type="entry name" value="GNAT_dom"/>
</dbReference>
<feature type="domain" description="N-acetyltransferase" evidence="2">
    <location>
        <begin position="19"/>
        <end position="181"/>
    </location>
</feature>
<dbReference type="SUPFAM" id="SSF55729">
    <property type="entry name" value="Acyl-CoA N-acyltransferases (Nat)"/>
    <property type="match status" value="1"/>
</dbReference>
<dbReference type="InterPro" id="IPR016181">
    <property type="entry name" value="Acyl_CoA_acyltransferase"/>
</dbReference>